<dbReference type="RefSeq" id="WP_194260019.1">
    <property type="nucleotide sequence ID" value="NZ_JABCQG010000010.1"/>
</dbReference>
<protein>
    <submittedName>
        <fullName evidence="1">Uncharacterized protein</fullName>
    </submittedName>
</protein>
<gene>
    <name evidence="1" type="ORF">HKD24_09205</name>
</gene>
<accession>A0ABR9Y6L9</accession>
<comment type="caution">
    <text evidence="1">The sequence shown here is derived from an EMBL/GenBank/DDBJ whole genome shotgun (WGS) entry which is preliminary data.</text>
</comment>
<keyword evidence="2" id="KW-1185">Reference proteome</keyword>
<evidence type="ECO:0000313" key="2">
    <source>
        <dbReference type="Proteomes" id="UP000623107"/>
    </source>
</evidence>
<sequence>MMHKTSEFGVVFDTQKKMYEVGIWNNIKGLHEYATSLHFFVADDDGENADENASAIKMFSIFIELVAYYGFDPKGMHNEFLSIPAYRKASRFPEIQAIGLFKAE</sequence>
<reference evidence="2" key="1">
    <citation type="submission" date="2020-04" db="EMBL/GenBank/DDBJ databases">
        <title>Description of novel Gluconacetobacter.</title>
        <authorList>
            <person name="Sombolestani A."/>
        </authorList>
    </citation>
    <scope>NUCLEOTIDE SEQUENCE [LARGE SCALE GENOMIC DNA]</scope>
    <source>
        <strain evidence="2">LMG 31484</strain>
    </source>
</reference>
<proteinExistence type="predicted"/>
<dbReference type="EMBL" id="JABCQG010000010">
    <property type="protein sequence ID" value="MBF0859390.1"/>
    <property type="molecule type" value="Genomic_DNA"/>
</dbReference>
<dbReference type="Proteomes" id="UP000623107">
    <property type="component" value="Unassembled WGS sequence"/>
</dbReference>
<evidence type="ECO:0000313" key="1">
    <source>
        <dbReference type="EMBL" id="MBF0859390.1"/>
    </source>
</evidence>
<reference evidence="1 2" key="2">
    <citation type="submission" date="2020-11" db="EMBL/GenBank/DDBJ databases">
        <title>Description of novel Gluconobacter species.</title>
        <authorList>
            <person name="Cleenwerck I."/>
            <person name="Cnockaert M."/>
            <person name="Borremans W."/>
            <person name="Wieme A.D."/>
            <person name="De Vuyst L."/>
            <person name="Vandamme P."/>
        </authorList>
    </citation>
    <scope>NUCLEOTIDE SEQUENCE [LARGE SCALE GENOMIC DNA]</scope>
    <source>
        <strain evidence="1 2">LMG 31484</strain>
    </source>
</reference>
<organism evidence="1 2">
    <name type="scientific">Gluconobacter vitians</name>
    <dbReference type="NCBI Taxonomy" id="2728102"/>
    <lineage>
        <taxon>Bacteria</taxon>
        <taxon>Pseudomonadati</taxon>
        <taxon>Pseudomonadota</taxon>
        <taxon>Alphaproteobacteria</taxon>
        <taxon>Acetobacterales</taxon>
        <taxon>Acetobacteraceae</taxon>
        <taxon>Gluconobacter</taxon>
    </lineage>
</organism>
<name>A0ABR9Y6L9_9PROT</name>